<dbReference type="Proteomes" id="UP001152795">
    <property type="component" value="Unassembled WGS sequence"/>
</dbReference>
<protein>
    <submittedName>
        <fullName evidence="1">Uncharacterized protein</fullName>
    </submittedName>
</protein>
<dbReference type="AlphaFoldDB" id="A0A6S7K7T0"/>
<name>A0A6S7K7T0_PARCT</name>
<keyword evidence="2" id="KW-1185">Reference proteome</keyword>
<dbReference type="OrthoDB" id="5975791at2759"/>
<gene>
    <name evidence="1" type="ORF">PACLA_8A069135</name>
</gene>
<sequence>RNVRLKAWKGLRPGPSGIDDKPPHEVKNILTPVILQADKDIKAWLCYPSVDVLQGEIMTPNSPYDCKMKLRTGGSAKAFGNERIELTWYANKKSLLFQGIQGNKLKESMINFCKNNDMALDANPNDKPEAVSSSNNNISTNNIHSERSVLHPPNTVQVSRIQNQSTECLKCCHLAAEMAETMQKVDGLSIMMNKVYQCVSSLLTKNNVTAVSGRENIRDSSTQVDLISAIGNNCCGFESYRSEFSTDLEGVKLDTVIMESKLSTEIHSNTQAITGIHSELKKIQNDHRICIN</sequence>
<organism evidence="1 2">
    <name type="scientific">Paramuricea clavata</name>
    <name type="common">Red gorgonian</name>
    <name type="synonym">Violescent sea-whip</name>
    <dbReference type="NCBI Taxonomy" id="317549"/>
    <lineage>
        <taxon>Eukaryota</taxon>
        <taxon>Metazoa</taxon>
        <taxon>Cnidaria</taxon>
        <taxon>Anthozoa</taxon>
        <taxon>Octocorallia</taxon>
        <taxon>Malacalcyonacea</taxon>
        <taxon>Plexauridae</taxon>
        <taxon>Paramuricea</taxon>
    </lineage>
</organism>
<evidence type="ECO:0000313" key="2">
    <source>
        <dbReference type="Proteomes" id="UP001152795"/>
    </source>
</evidence>
<evidence type="ECO:0000313" key="1">
    <source>
        <dbReference type="EMBL" id="CAB4041485.1"/>
    </source>
</evidence>
<accession>A0A6S7K7T0</accession>
<reference evidence="1" key="1">
    <citation type="submission" date="2020-04" db="EMBL/GenBank/DDBJ databases">
        <authorList>
            <person name="Alioto T."/>
            <person name="Alioto T."/>
            <person name="Gomez Garrido J."/>
        </authorList>
    </citation>
    <scope>NUCLEOTIDE SEQUENCE</scope>
    <source>
        <strain evidence="1">A484AB</strain>
    </source>
</reference>
<dbReference type="EMBL" id="CACRXK020028402">
    <property type="protein sequence ID" value="CAB4041485.1"/>
    <property type="molecule type" value="Genomic_DNA"/>
</dbReference>
<feature type="non-terminal residue" evidence="1">
    <location>
        <position position="292"/>
    </location>
</feature>
<comment type="caution">
    <text evidence="1">The sequence shown here is derived from an EMBL/GenBank/DDBJ whole genome shotgun (WGS) entry which is preliminary data.</text>
</comment>
<proteinExistence type="predicted"/>